<evidence type="ECO:0000313" key="2">
    <source>
        <dbReference type="Proteomes" id="UP000469346"/>
    </source>
</evidence>
<keyword evidence="2" id="KW-1185">Reference proteome</keyword>
<dbReference type="InterPro" id="IPR027417">
    <property type="entry name" value="P-loop_NTPase"/>
</dbReference>
<dbReference type="SUPFAM" id="SSF52540">
    <property type="entry name" value="P-loop containing nucleoside triphosphate hydrolases"/>
    <property type="match status" value="1"/>
</dbReference>
<sequence>QDLRALTGGLVSLAGQHDYQHLLRRESHGPWLDRFGGLEDRATRVRALHREAAAVRRALEEARAGRAAREEALERLRAEAGEIDA</sequence>
<name>A0A6N9TR39_DISTH</name>
<organism evidence="1 2">
    <name type="scientific">Dissulfurirhabdus thermomarina</name>
    <dbReference type="NCBI Taxonomy" id="1765737"/>
    <lineage>
        <taxon>Bacteria</taxon>
        <taxon>Deltaproteobacteria</taxon>
        <taxon>Dissulfurirhabdaceae</taxon>
        <taxon>Dissulfurirhabdus</taxon>
    </lineage>
</organism>
<dbReference type="Gene3D" id="3.40.50.300">
    <property type="entry name" value="P-loop containing nucleotide triphosphate hydrolases"/>
    <property type="match status" value="1"/>
</dbReference>
<accession>A0A6N9TR39</accession>
<gene>
    <name evidence="1" type="ORF">G3N55_12965</name>
</gene>
<dbReference type="EMBL" id="JAAGRR010000354">
    <property type="protein sequence ID" value="NDY43742.1"/>
    <property type="molecule type" value="Genomic_DNA"/>
</dbReference>
<evidence type="ECO:0000313" key="1">
    <source>
        <dbReference type="EMBL" id="NDY43742.1"/>
    </source>
</evidence>
<feature type="non-terminal residue" evidence="1">
    <location>
        <position position="1"/>
    </location>
</feature>
<feature type="non-terminal residue" evidence="1">
    <location>
        <position position="85"/>
    </location>
</feature>
<comment type="caution">
    <text evidence="1">The sequence shown here is derived from an EMBL/GenBank/DDBJ whole genome shotgun (WGS) entry which is preliminary data.</text>
</comment>
<protein>
    <submittedName>
        <fullName evidence="1">DNA repair protein RecN</fullName>
    </submittedName>
</protein>
<dbReference type="AlphaFoldDB" id="A0A6N9TR39"/>
<proteinExistence type="predicted"/>
<dbReference type="Proteomes" id="UP000469346">
    <property type="component" value="Unassembled WGS sequence"/>
</dbReference>
<reference evidence="1 2" key="1">
    <citation type="submission" date="2020-02" db="EMBL/GenBank/DDBJ databases">
        <title>Comparative genomics of sulfur disproportionating microorganisms.</title>
        <authorList>
            <person name="Ward L.M."/>
            <person name="Bertran E."/>
            <person name="Johnston D.T."/>
        </authorList>
    </citation>
    <scope>NUCLEOTIDE SEQUENCE [LARGE SCALE GENOMIC DNA]</scope>
    <source>
        <strain evidence="1 2">DSM 100025</strain>
    </source>
</reference>